<feature type="region of interest" description="Disordered" evidence="12">
    <location>
        <begin position="852"/>
        <end position="981"/>
    </location>
</feature>
<feature type="region of interest" description="Disordered" evidence="12">
    <location>
        <begin position="1030"/>
        <end position="1070"/>
    </location>
</feature>
<dbReference type="SUPFAM" id="SSF55550">
    <property type="entry name" value="SH2 domain"/>
    <property type="match status" value="1"/>
</dbReference>
<dbReference type="PROSITE" id="PS50011">
    <property type="entry name" value="PROTEIN_KINASE_DOM"/>
    <property type="match status" value="1"/>
</dbReference>
<feature type="domain" description="SH2" evidence="13">
    <location>
        <begin position="281"/>
        <end position="371"/>
    </location>
</feature>
<comment type="catalytic activity">
    <reaction evidence="7 11">
        <text>L-tyrosyl-[protein] + ATP = O-phospho-L-tyrosyl-[protein] + ADP + H(+)</text>
        <dbReference type="Rhea" id="RHEA:10596"/>
        <dbReference type="Rhea" id="RHEA-COMP:10136"/>
        <dbReference type="Rhea" id="RHEA-COMP:20101"/>
        <dbReference type="ChEBI" id="CHEBI:15378"/>
        <dbReference type="ChEBI" id="CHEBI:30616"/>
        <dbReference type="ChEBI" id="CHEBI:46858"/>
        <dbReference type="ChEBI" id="CHEBI:61978"/>
        <dbReference type="ChEBI" id="CHEBI:456216"/>
        <dbReference type="EC" id="2.7.10.2"/>
    </reaction>
</comment>
<dbReference type="PROSITE" id="PS00107">
    <property type="entry name" value="PROTEIN_KINASE_ATP"/>
    <property type="match status" value="1"/>
</dbReference>
<keyword evidence="1 9" id="KW-0728">SH3 domain</keyword>
<feature type="binding site" evidence="10">
    <location>
        <position position="425"/>
    </location>
    <ligand>
        <name>ATP</name>
        <dbReference type="ChEBI" id="CHEBI:30616"/>
    </ligand>
</feature>
<evidence type="ECO:0000256" key="3">
    <source>
        <dbReference type="ARBA" id="ARBA00022741"/>
    </source>
</evidence>
<dbReference type="Proteomes" id="UP001651158">
    <property type="component" value="Unassembled WGS sequence"/>
</dbReference>
<dbReference type="Gene3D" id="1.20.120.330">
    <property type="entry name" value="Nucleotidyltransferases domain 2"/>
    <property type="match status" value="1"/>
</dbReference>
<organism evidence="16 17">
    <name type="scientific">Taenia crassiceps</name>
    <dbReference type="NCBI Taxonomy" id="6207"/>
    <lineage>
        <taxon>Eukaryota</taxon>
        <taxon>Metazoa</taxon>
        <taxon>Spiralia</taxon>
        <taxon>Lophotrochozoa</taxon>
        <taxon>Platyhelminthes</taxon>
        <taxon>Cestoda</taxon>
        <taxon>Eucestoda</taxon>
        <taxon>Cyclophyllidea</taxon>
        <taxon>Taeniidae</taxon>
        <taxon>Taenia</taxon>
    </lineage>
</organism>
<keyword evidence="3 10" id="KW-0547">Nucleotide-binding</keyword>
<evidence type="ECO:0000256" key="11">
    <source>
        <dbReference type="RuleBase" id="RU362096"/>
    </source>
</evidence>
<dbReference type="Gene3D" id="1.10.510.10">
    <property type="entry name" value="Transferase(Phosphotransferase) domain 1"/>
    <property type="match status" value="1"/>
</dbReference>
<dbReference type="InterPro" id="IPR000980">
    <property type="entry name" value="SH2"/>
</dbReference>
<dbReference type="SUPFAM" id="SSF50044">
    <property type="entry name" value="SH3-domain"/>
    <property type="match status" value="1"/>
</dbReference>
<feature type="domain" description="Protein kinase" evidence="15">
    <location>
        <begin position="396"/>
        <end position="651"/>
    </location>
</feature>
<evidence type="ECO:0000259" key="15">
    <source>
        <dbReference type="PROSITE" id="PS50011"/>
    </source>
</evidence>
<comment type="caution">
    <text evidence="16">The sequence shown here is derived from an EMBL/GenBank/DDBJ whole genome shotgun (WGS) entry which is preliminary data.</text>
</comment>
<feature type="compositionally biased region" description="Polar residues" evidence="12">
    <location>
        <begin position="966"/>
        <end position="975"/>
    </location>
</feature>
<dbReference type="SUPFAM" id="SSF56112">
    <property type="entry name" value="Protein kinase-like (PK-like)"/>
    <property type="match status" value="1"/>
</dbReference>
<dbReference type="InterPro" id="IPR011009">
    <property type="entry name" value="Kinase-like_dom_sf"/>
</dbReference>
<feature type="compositionally biased region" description="Basic and acidic residues" evidence="12">
    <location>
        <begin position="952"/>
        <end position="965"/>
    </location>
</feature>
<dbReference type="InterPro" id="IPR036028">
    <property type="entry name" value="SH3-like_dom_sf"/>
</dbReference>
<dbReference type="Gene3D" id="3.30.505.10">
    <property type="entry name" value="SH2 domain"/>
    <property type="match status" value="1"/>
</dbReference>
<dbReference type="InterPro" id="IPR020635">
    <property type="entry name" value="Tyr_kinase_cat_dom"/>
</dbReference>
<evidence type="ECO:0000313" key="16">
    <source>
        <dbReference type="EMBL" id="KAL5111170.1"/>
    </source>
</evidence>
<accession>A0ABR4QNC3</accession>
<evidence type="ECO:0000256" key="5">
    <source>
        <dbReference type="ARBA" id="ARBA00022840"/>
    </source>
</evidence>
<dbReference type="EMBL" id="JAKROA010000001">
    <property type="protein sequence ID" value="KAL5111170.1"/>
    <property type="molecule type" value="Genomic_DNA"/>
</dbReference>
<evidence type="ECO:0000313" key="17">
    <source>
        <dbReference type="Proteomes" id="UP001651158"/>
    </source>
</evidence>
<keyword evidence="2 11" id="KW-0808">Transferase</keyword>
<dbReference type="PROSITE" id="PS50001">
    <property type="entry name" value="SH2"/>
    <property type="match status" value="1"/>
</dbReference>
<evidence type="ECO:0000256" key="1">
    <source>
        <dbReference type="ARBA" id="ARBA00022443"/>
    </source>
</evidence>
<dbReference type="PROSITE" id="PS50002">
    <property type="entry name" value="SH3"/>
    <property type="match status" value="1"/>
</dbReference>
<sequence>MEVLTAAFVSCSLLVSEARGNGAIPFQLRPMHCGQKVNFNALCQSACNDIRILEFGFCGETIAFTRYHYDLTEVTISLGSIFDLNAKAEQRHWRNRRKEFKRQSNVVVNYTLAIIDEDYTIQYLVFFNDVFFVLRRLMQMGSQHAKPKKGASENIDRNFVSRFNKSKKSKCGDDGASVSSLDMMSVLDGDLTALYDYDPPVNAHGSAIVVKKGDALWLYGRSPTGEWLDVLCRRTGERGWVPASCLFDSTSSKPLTTSGAATTSSTPSDHVSCPSLIGERWYHGAIHRSYAEYLLNSGITGSFLVRESESSFGKLTLSLRSDGRIFHYRISTDENNQFHVNEASRFATVSELVQHHEKVADGLACPLLYGISKRDRSNHGGFDSDYDAWEIDRTDVIMKHKLGSGQYGVVYEAIFKPYDVTVAVKTLKEDITLRDEFLQEARLMKSLRHPNLVRLLGVCTQEPPYYIITEFMCNGNLLDYLRTQPRDVLSPPVLLQMAIHVCCAMTYLEEHNFIHRDLAARNCLVGEAMTVKVADFGLARYMERDVTYRAREGAKFPIKWTAPEGLVYNCFSIKSDVWAFGVLLWEIATYGAAPYPGVELQDVYVLLEKGTRMEAPQGCPDAVYKLMLDCWSWNSEDRPSFKEVYTRLETIRTSSDINEAVEHELQRYRIRMPPPPLPPPPPTVATAFAPRRSSSCDHMDESNLSSTSGMGRCGHAQSSTVNNVVSRLVGGGGGSGGALHQQQQQFSAYPCRQQGCMVPGNRFSEVFPSSLLPPPPPLQHIDADTVVMGVEMGGAGSLGRRKAAPPAPPLRTTTLRADEACEKATVPLQISTDDRQAFLWLREGHLPSPPDAVLCGVNRSSTQSQSSPPLNSDMAFSAASSGTFSSPSLSTNPRRAAIPVPPQRSESTRSQNSEATEGGLKFSPKMGLSSTTHSPPNGLAPTISGSTNSLDFHNELSSRLKRQLDSSRSIDSPTRSPAPPCAATVTAEMIQASKSKLKATNAATPVTVIAPETRASPSVPAWKELVVQRRRKNVEPPAGKRMSWTPTSNSCSSSPALKQQQQQQQSPNVDAFPEVVEEEEEVGEERGGDLPAIMSQSVTCKSTSTMTPPPSSGHRSSYENLLQQVTNLCADLNLAKVNLPNEHNSALVDRIEGLKQACLGYVDEMDCSAHAKFRFRDECARLQTAADTLRSICGVGAKAAVSAELGGRRKTFQAVYTTVEAIHQSLLRLTPAVPSGDAVEESTASSAGNALVSTGAIS</sequence>
<evidence type="ECO:0000256" key="12">
    <source>
        <dbReference type="SAM" id="MobiDB-lite"/>
    </source>
</evidence>
<dbReference type="InterPro" id="IPR017441">
    <property type="entry name" value="Protein_kinase_ATP_BS"/>
</dbReference>
<feature type="compositionally biased region" description="Polar residues" evidence="12">
    <location>
        <begin position="904"/>
        <end position="915"/>
    </location>
</feature>
<keyword evidence="8" id="KW-0727">SH2 domain</keyword>
<dbReference type="EC" id="2.7.10.2" evidence="11"/>
<keyword evidence="4 11" id="KW-0418">Kinase</keyword>
<evidence type="ECO:0000256" key="8">
    <source>
        <dbReference type="PROSITE-ProRule" id="PRU00191"/>
    </source>
</evidence>
<dbReference type="Gene3D" id="3.30.200.20">
    <property type="entry name" value="Phosphorylase Kinase, domain 1"/>
    <property type="match status" value="1"/>
</dbReference>
<feature type="region of interest" description="Disordered" evidence="12">
    <location>
        <begin position="693"/>
        <end position="715"/>
    </location>
</feature>
<dbReference type="PANTHER" id="PTHR24418">
    <property type="entry name" value="TYROSINE-PROTEIN KINASE"/>
    <property type="match status" value="1"/>
</dbReference>
<evidence type="ECO:0000256" key="9">
    <source>
        <dbReference type="PROSITE-ProRule" id="PRU00192"/>
    </source>
</evidence>
<evidence type="ECO:0000256" key="7">
    <source>
        <dbReference type="ARBA" id="ARBA00051245"/>
    </source>
</evidence>
<dbReference type="InterPro" id="IPR008266">
    <property type="entry name" value="Tyr_kinase_AS"/>
</dbReference>
<dbReference type="Pfam" id="PF00018">
    <property type="entry name" value="SH3_1"/>
    <property type="match status" value="1"/>
</dbReference>
<dbReference type="Pfam" id="PF00017">
    <property type="entry name" value="SH2"/>
    <property type="match status" value="1"/>
</dbReference>
<dbReference type="InterPro" id="IPR001245">
    <property type="entry name" value="Ser-Thr/Tyr_kinase_cat_dom"/>
</dbReference>
<evidence type="ECO:0000256" key="4">
    <source>
        <dbReference type="ARBA" id="ARBA00022777"/>
    </source>
</evidence>
<name>A0ABR4QNC3_9CEST</name>
<feature type="domain" description="SH3" evidence="14">
    <location>
        <begin position="186"/>
        <end position="251"/>
    </location>
</feature>
<reference evidence="16 17" key="1">
    <citation type="journal article" date="2022" name="Front. Cell. Infect. Microbiol.">
        <title>The Genomes of Two Strains of Taenia crassiceps the Animal Model for the Study of Human Cysticercosis.</title>
        <authorList>
            <person name="Bobes R.J."/>
            <person name="Estrada K."/>
            <person name="Rios-Valencia D.G."/>
            <person name="Calderon-Gallegos A."/>
            <person name="de la Torre P."/>
            <person name="Carrero J.C."/>
            <person name="Sanchez-Flores A."/>
            <person name="Laclette J.P."/>
        </authorList>
    </citation>
    <scope>NUCLEOTIDE SEQUENCE [LARGE SCALE GENOMIC DNA]</scope>
    <source>
        <strain evidence="16">WFUcys</strain>
    </source>
</reference>
<evidence type="ECO:0000259" key="14">
    <source>
        <dbReference type="PROSITE" id="PS50002"/>
    </source>
</evidence>
<protein>
    <recommendedName>
        <fullName evidence="11">Tyrosine-protein kinase</fullName>
        <ecNumber evidence="11">2.7.10.2</ecNumber>
    </recommendedName>
</protein>
<evidence type="ECO:0000256" key="2">
    <source>
        <dbReference type="ARBA" id="ARBA00022679"/>
    </source>
</evidence>
<evidence type="ECO:0000259" key="13">
    <source>
        <dbReference type="PROSITE" id="PS50001"/>
    </source>
</evidence>
<dbReference type="PROSITE" id="PS00109">
    <property type="entry name" value="PROTEIN_KINASE_TYR"/>
    <property type="match status" value="1"/>
</dbReference>
<dbReference type="Pfam" id="PF08919">
    <property type="entry name" value="F_actin_bind"/>
    <property type="match status" value="1"/>
</dbReference>
<evidence type="ECO:0000256" key="6">
    <source>
        <dbReference type="ARBA" id="ARBA00023137"/>
    </source>
</evidence>
<keyword evidence="5 10" id="KW-0067">ATP-binding</keyword>
<dbReference type="GO" id="GO:0016301">
    <property type="term" value="F:kinase activity"/>
    <property type="evidence" value="ECO:0007669"/>
    <property type="project" value="UniProtKB-KW"/>
</dbReference>
<feature type="compositionally biased region" description="Low complexity" evidence="12">
    <location>
        <begin position="875"/>
        <end position="891"/>
    </location>
</feature>
<dbReference type="InterPro" id="IPR050198">
    <property type="entry name" value="Non-receptor_tyrosine_kinases"/>
</dbReference>
<dbReference type="InterPro" id="IPR036860">
    <property type="entry name" value="SH2_dom_sf"/>
</dbReference>
<comment type="similarity">
    <text evidence="11">Belongs to the protein kinase superfamily. Tyr protein kinase family.</text>
</comment>
<dbReference type="SMART" id="SM00326">
    <property type="entry name" value="SH3"/>
    <property type="match status" value="1"/>
</dbReference>
<dbReference type="InterPro" id="IPR000719">
    <property type="entry name" value="Prot_kinase_dom"/>
</dbReference>
<dbReference type="PRINTS" id="PR00401">
    <property type="entry name" value="SH2DOMAIN"/>
</dbReference>
<dbReference type="SMART" id="SM00219">
    <property type="entry name" value="TyrKc"/>
    <property type="match status" value="1"/>
</dbReference>
<dbReference type="Pfam" id="PF07714">
    <property type="entry name" value="PK_Tyr_Ser-Thr"/>
    <property type="match status" value="1"/>
</dbReference>
<keyword evidence="6 11" id="KW-0829">Tyrosine-protein kinase</keyword>
<gene>
    <name evidence="16" type="ORF">TcWFU_000447</name>
</gene>
<dbReference type="Gene3D" id="2.30.30.40">
    <property type="entry name" value="SH3 Domains"/>
    <property type="match status" value="1"/>
</dbReference>
<proteinExistence type="inferred from homology"/>
<feature type="compositionally biased region" description="Low complexity" evidence="12">
    <location>
        <begin position="1043"/>
        <end position="1065"/>
    </location>
</feature>
<evidence type="ECO:0000256" key="10">
    <source>
        <dbReference type="PROSITE-ProRule" id="PRU10141"/>
    </source>
</evidence>
<dbReference type="InterPro" id="IPR001452">
    <property type="entry name" value="SH3_domain"/>
</dbReference>
<dbReference type="PRINTS" id="PR00109">
    <property type="entry name" value="TYRKINASE"/>
</dbReference>
<keyword evidence="17" id="KW-1185">Reference proteome</keyword>
<dbReference type="SMART" id="SM00252">
    <property type="entry name" value="SH2"/>
    <property type="match status" value="1"/>
</dbReference>
<dbReference type="InterPro" id="IPR015015">
    <property type="entry name" value="F-actin-binding"/>
</dbReference>
<feature type="compositionally biased region" description="Polar residues" evidence="12">
    <location>
        <begin position="858"/>
        <end position="870"/>
    </location>
</feature>